<sequence length="87" mass="10085">MEQHALHIWPFERCISWRMTKIILTGADTVEEAQVLIRQIIALLSEGGFPSPKILDFLPKDQKALINPLISRISRRLNYWALCEIRA</sequence>
<dbReference type="Proteomes" id="UP001235939">
    <property type="component" value="Chromosome 06"/>
</dbReference>
<dbReference type="EMBL" id="CP092868">
    <property type="protein sequence ID" value="UYV69291.1"/>
    <property type="molecule type" value="Genomic_DNA"/>
</dbReference>
<reference evidence="1 2" key="1">
    <citation type="submission" date="2022-01" db="EMBL/GenBank/DDBJ databases">
        <title>A chromosomal length assembly of Cordylochernes scorpioides.</title>
        <authorList>
            <person name="Zeh D."/>
            <person name="Zeh J."/>
        </authorList>
    </citation>
    <scope>NUCLEOTIDE SEQUENCE [LARGE SCALE GENOMIC DNA]</scope>
    <source>
        <strain evidence="1">IN4F17</strain>
        <tissue evidence="1">Whole Body</tissue>
    </source>
</reference>
<evidence type="ECO:0000313" key="2">
    <source>
        <dbReference type="Proteomes" id="UP001235939"/>
    </source>
</evidence>
<accession>A0ABY6KKB3</accession>
<keyword evidence="2" id="KW-1185">Reference proteome</keyword>
<evidence type="ECO:0000313" key="1">
    <source>
        <dbReference type="EMBL" id="UYV69291.1"/>
    </source>
</evidence>
<name>A0ABY6KKB3_9ARAC</name>
<organism evidence="1 2">
    <name type="scientific">Cordylochernes scorpioides</name>
    <dbReference type="NCBI Taxonomy" id="51811"/>
    <lineage>
        <taxon>Eukaryota</taxon>
        <taxon>Metazoa</taxon>
        <taxon>Ecdysozoa</taxon>
        <taxon>Arthropoda</taxon>
        <taxon>Chelicerata</taxon>
        <taxon>Arachnida</taxon>
        <taxon>Pseudoscorpiones</taxon>
        <taxon>Cheliferoidea</taxon>
        <taxon>Chernetidae</taxon>
        <taxon>Cordylochernes</taxon>
    </lineage>
</organism>
<gene>
    <name evidence="1" type="ORF">LAZ67_6003152</name>
</gene>
<protein>
    <submittedName>
        <fullName evidence="1">Uncharacterized protein</fullName>
    </submittedName>
</protein>
<proteinExistence type="predicted"/>